<dbReference type="SUPFAM" id="SSF49899">
    <property type="entry name" value="Concanavalin A-like lectins/glucanases"/>
    <property type="match status" value="1"/>
</dbReference>
<keyword evidence="2" id="KW-1185">Reference proteome</keyword>
<evidence type="ECO:0000313" key="1">
    <source>
        <dbReference type="EMBL" id="SEN99089.1"/>
    </source>
</evidence>
<dbReference type="Proteomes" id="UP000199300">
    <property type="component" value="Unassembled WGS sequence"/>
</dbReference>
<dbReference type="PIRSF" id="PIRSF022704">
    <property type="entry name" value="UCP022704"/>
    <property type="match status" value="1"/>
</dbReference>
<dbReference type="EMBL" id="FODJ01000003">
    <property type="protein sequence ID" value="SEN99089.1"/>
    <property type="molecule type" value="Genomic_DNA"/>
</dbReference>
<accession>A0A1H8L1X5</accession>
<dbReference type="Pfam" id="PF07081">
    <property type="entry name" value="DUF1349"/>
    <property type="match status" value="1"/>
</dbReference>
<protein>
    <recommendedName>
        <fullName evidence="3">DUF1349 domain-containing protein</fullName>
    </recommendedName>
</protein>
<gene>
    <name evidence="1" type="ORF">SAMN04488134_10349</name>
</gene>
<evidence type="ECO:0000313" key="2">
    <source>
        <dbReference type="Proteomes" id="UP000199300"/>
    </source>
</evidence>
<evidence type="ECO:0008006" key="3">
    <source>
        <dbReference type="Google" id="ProtNLM"/>
    </source>
</evidence>
<dbReference type="InterPro" id="IPR015987">
    <property type="entry name" value="UCP022704"/>
</dbReference>
<dbReference type="AlphaFoldDB" id="A0A1H8L1X5"/>
<organism evidence="1 2">
    <name type="scientific">Amphibacillus marinus</name>
    <dbReference type="NCBI Taxonomy" id="872970"/>
    <lineage>
        <taxon>Bacteria</taxon>
        <taxon>Bacillati</taxon>
        <taxon>Bacillota</taxon>
        <taxon>Bacilli</taxon>
        <taxon>Bacillales</taxon>
        <taxon>Bacillaceae</taxon>
        <taxon>Amphibacillus</taxon>
    </lineage>
</organism>
<sequence length="209" mass="24409">MAEQIMLYEDFSKQELDDRLKWFSAPKRWQLNQTEGQLVIYPAAQTDFWQKTHYGFEVDNGHFLYYETNQDFRLTTKLSGEPVNRYDQAGLMVRYSADNWIKTSVEFIPDQPNKLGAVVTRAGYSDWSSQADTGTATYQYFRITKQNTNYYIDYSRDGQNWQQIRMAYLPANKQSAMIGVYACSPQGQGYQACFDFLKIEQVDQATIVY</sequence>
<dbReference type="RefSeq" id="WP_091495794.1">
    <property type="nucleotide sequence ID" value="NZ_FODJ01000003.1"/>
</dbReference>
<dbReference type="InterPro" id="IPR013320">
    <property type="entry name" value="ConA-like_dom_sf"/>
</dbReference>
<dbReference type="InterPro" id="IPR009784">
    <property type="entry name" value="DUF1349"/>
</dbReference>
<dbReference type="Gene3D" id="2.60.120.200">
    <property type="match status" value="1"/>
</dbReference>
<name>A0A1H8L1X5_9BACI</name>
<dbReference type="PANTHER" id="PTHR35332">
    <property type="entry name" value="REGULATION OF ENOLASE PROTEIN 1"/>
    <property type="match status" value="1"/>
</dbReference>
<dbReference type="PANTHER" id="PTHR35332:SF2">
    <property type="entry name" value="REGULATION OF ENOLASE PROTEIN 1"/>
    <property type="match status" value="1"/>
</dbReference>
<proteinExistence type="predicted"/>
<reference evidence="1 2" key="1">
    <citation type="submission" date="2016-10" db="EMBL/GenBank/DDBJ databases">
        <authorList>
            <person name="de Groot N.N."/>
        </authorList>
    </citation>
    <scope>NUCLEOTIDE SEQUENCE [LARGE SCALE GENOMIC DNA]</scope>
    <source>
        <strain evidence="1 2">CGMCC 1.10434</strain>
    </source>
</reference>
<dbReference type="STRING" id="872970.SAMN04488134_10349"/>
<dbReference type="OrthoDB" id="9814707at2"/>